<dbReference type="PANTHER" id="PTHR23053">
    <property type="entry name" value="DLEC1 DELETED IN LUNG AND ESOPHAGEAL CANCER 1"/>
    <property type="match status" value="1"/>
</dbReference>
<protein>
    <recommendedName>
        <fullName evidence="1">Hydin adenylate kinase-like domain-containing protein</fullName>
    </recommendedName>
</protein>
<dbReference type="Proteomes" id="UP001159641">
    <property type="component" value="Unassembled WGS sequence"/>
</dbReference>
<organism evidence="2 3">
    <name type="scientific">Eschrichtius robustus</name>
    <name type="common">California gray whale</name>
    <name type="synonym">Eschrichtius gibbosus</name>
    <dbReference type="NCBI Taxonomy" id="9764"/>
    <lineage>
        <taxon>Eukaryota</taxon>
        <taxon>Metazoa</taxon>
        <taxon>Chordata</taxon>
        <taxon>Craniata</taxon>
        <taxon>Vertebrata</taxon>
        <taxon>Euteleostomi</taxon>
        <taxon>Mammalia</taxon>
        <taxon>Eutheria</taxon>
        <taxon>Laurasiatheria</taxon>
        <taxon>Artiodactyla</taxon>
        <taxon>Whippomorpha</taxon>
        <taxon>Cetacea</taxon>
        <taxon>Mysticeti</taxon>
        <taxon>Eschrichtiidae</taxon>
        <taxon>Eschrichtius</taxon>
    </lineage>
</organism>
<dbReference type="Pfam" id="PF17213">
    <property type="entry name" value="Hydin_ADK"/>
    <property type="match status" value="1"/>
</dbReference>
<reference evidence="2 3" key="1">
    <citation type="submission" date="2022-11" db="EMBL/GenBank/DDBJ databases">
        <title>Whole genome sequence of Eschrichtius robustus ER-17-0199.</title>
        <authorList>
            <person name="Bruniche-Olsen A."/>
            <person name="Black A.N."/>
            <person name="Fields C.J."/>
            <person name="Walden K."/>
            <person name="Dewoody J.A."/>
        </authorList>
    </citation>
    <scope>NUCLEOTIDE SEQUENCE [LARGE SCALE GENOMIC DNA]</scope>
    <source>
        <strain evidence="2">ER-17-0199</strain>
        <tissue evidence="2">Blubber</tissue>
    </source>
</reference>
<dbReference type="EMBL" id="JAIQCJ010002005">
    <property type="protein sequence ID" value="KAJ8785779.1"/>
    <property type="molecule type" value="Genomic_DNA"/>
</dbReference>
<proteinExistence type="predicted"/>
<evidence type="ECO:0000313" key="2">
    <source>
        <dbReference type="EMBL" id="KAJ8785779.1"/>
    </source>
</evidence>
<evidence type="ECO:0000313" key="3">
    <source>
        <dbReference type="Proteomes" id="UP001159641"/>
    </source>
</evidence>
<comment type="caution">
    <text evidence="2">The sequence shown here is derived from an EMBL/GenBank/DDBJ whole genome shotgun (WGS) entry which is preliminary data.</text>
</comment>
<feature type="non-terminal residue" evidence="2">
    <location>
        <position position="1"/>
    </location>
</feature>
<keyword evidence="3" id="KW-1185">Reference proteome</keyword>
<evidence type="ECO:0000259" key="1">
    <source>
        <dbReference type="Pfam" id="PF17213"/>
    </source>
</evidence>
<dbReference type="GO" id="GO:1904158">
    <property type="term" value="P:axonemal central apparatus assembly"/>
    <property type="evidence" value="ECO:0007669"/>
    <property type="project" value="TreeGrafter"/>
</dbReference>
<dbReference type="GO" id="GO:0003341">
    <property type="term" value="P:cilium movement"/>
    <property type="evidence" value="ECO:0007669"/>
    <property type="project" value="TreeGrafter"/>
</dbReference>
<dbReference type="InterPro" id="IPR033768">
    <property type="entry name" value="Hydin_ADK"/>
</dbReference>
<dbReference type="GO" id="GO:0005930">
    <property type="term" value="C:axoneme"/>
    <property type="evidence" value="ECO:0007669"/>
    <property type="project" value="TreeGrafter"/>
</dbReference>
<name>A0AB34H4Z7_ESCRO</name>
<dbReference type="AlphaFoldDB" id="A0AB34H4Z7"/>
<dbReference type="InterPro" id="IPR033305">
    <property type="entry name" value="Hydin-like"/>
</dbReference>
<feature type="domain" description="Hydin adenylate kinase-like" evidence="1">
    <location>
        <begin position="1"/>
        <end position="59"/>
    </location>
</feature>
<dbReference type="PANTHER" id="PTHR23053:SF0">
    <property type="entry name" value="HYDROCEPHALUS-INDUCING PROTEIN HOMOLOG"/>
    <property type="match status" value="1"/>
</dbReference>
<accession>A0AB34H4Z7</accession>
<gene>
    <name evidence="2" type="ORF">J1605_006739</name>
</gene>
<sequence>ISSSPLPSGPTQRRLSVSASIGGDTGLVSCVLPEELFTQILAERIQLSDCYRGVVFDSLETLFARNAAAALLCLLKAIGTREHIYVINVAQDYAAMKAQEKAKKEQEGKPIPS</sequence>